<dbReference type="GO" id="GO:0044877">
    <property type="term" value="F:protein-containing complex binding"/>
    <property type="evidence" value="ECO:0007669"/>
    <property type="project" value="TreeGrafter"/>
</dbReference>
<dbReference type="InterPro" id="IPR018490">
    <property type="entry name" value="cNMP-bd_dom_sf"/>
</dbReference>
<feature type="transmembrane region" description="Helical" evidence="9">
    <location>
        <begin position="230"/>
        <end position="250"/>
    </location>
</feature>
<comment type="caution">
    <text evidence="11">The sequence shown here is derived from an EMBL/GenBank/DDBJ whole genome shotgun (WGS) entry which is preliminary data.</text>
</comment>
<keyword evidence="3 9" id="KW-0812">Transmembrane</keyword>
<feature type="domain" description="Cyclic nucleotide-binding" evidence="10">
    <location>
        <begin position="362"/>
        <end position="464"/>
    </location>
</feature>
<comment type="subcellular location">
    <subcellularLocation>
        <location evidence="1">Membrane</location>
        <topology evidence="1">Multi-pass membrane protein</topology>
    </subcellularLocation>
</comment>
<protein>
    <recommendedName>
        <fullName evidence="10">Cyclic nucleotide-binding domain-containing protein</fullName>
    </recommendedName>
</protein>
<evidence type="ECO:0000313" key="13">
    <source>
        <dbReference type="Proteomes" id="UP000663829"/>
    </source>
</evidence>
<evidence type="ECO:0000256" key="2">
    <source>
        <dbReference type="ARBA" id="ARBA00022448"/>
    </source>
</evidence>
<dbReference type="FunFam" id="1.10.287.630:FF:000001">
    <property type="entry name" value="Cyclic nucleotide-gated channel alpha 3"/>
    <property type="match status" value="1"/>
</dbReference>
<dbReference type="EMBL" id="CAJOBC010004350">
    <property type="protein sequence ID" value="CAF3824562.1"/>
    <property type="molecule type" value="Genomic_DNA"/>
</dbReference>
<dbReference type="InterPro" id="IPR032406">
    <property type="entry name" value="CLZ_dom"/>
</dbReference>
<evidence type="ECO:0000256" key="6">
    <source>
        <dbReference type="ARBA" id="ARBA00023136"/>
    </source>
</evidence>
<evidence type="ECO:0000256" key="7">
    <source>
        <dbReference type="ARBA" id="ARBA00023286"/>
    </source>
</evidence>
<dbReference type="Proteomes" id="UP000663829">
    <property type="component" value="Unassembled WGS sequence"/>
</dbReference>
<proteinExistence type="predicted"/>
<dbReference type="GO" id="GO:0017071">
    <property type="term" value="C:intracellular cyclic nucleotide activated cation channel complex"/>
    <property type="evidence" value="ECO:0007669"/>
    <property type="project" value="TreeGrafter"/>
</dbReference>
<dbReference type="Gene3D" id="1.10.287.630">
    <property type="entry name" value="Helix hairpin bin"/>
    <property type="match status" value="1"/>
</dbReference>
<dbReference type="InterPro" id="IPR018488">
    <property type="entry name" value="cNMP-bd_CS"/>
</dbReference>
<dbReference type="InterPro" id="IPR014710">
    <property type="entry name" value="RmlC-like_jellyroll"/>
</dbReference>
<dbReference type="GO" id="GO:0005223">
    <property type="term" value="F:intracellularly cGMP-activated cation channel activity"/>
    <property type="evidence" value="ECO:0007669"/>
    <property type="project" value="TreeGrafter"/>
</dbReference>
<dbReference type="AlphaFoldDB" id="A0A814KT41"/>
<name>A0A814KT41_9BILA</name>
<dbReference type="SUPFAM" id="SSF81324">
    <property type="entry name" value="Voltage-gated potassium channels"/>
    <property type="match status" value="1"/>
</dbReference>
<keyword evidence="6 9" id="KW-0472">Membrane</keyword>
<dbReference type="PROSITE" id="PS00888">
    <property type="entry name" value="CNMP_BINDING_1"/>
    <property type="match status" value="1"/>
</dbReference>
<dbReference type="FunFam" id="2.60.120.10:FF:000002">
    <property type="entry name" value="Cyclic nucleotide gated channel alpha 1a"/>
    <property type="match status" value="1"/>
</dbReference>
<dbReference type="PANTHER" id="PTHR45638:SF11">
    <property type="entry name" value="CYCLIC NUCLEOTIDE-GATED CATION CHANNEL SUBUNIT A"/>
    <property type="match status" value="1"/>
</dbReference>
<reference evidence="11" key="1">
    <citation type="submission" date="2021-02" db="EMBL/GenBank/DDBJ databases">
        <authorList>
            <person name="Nowell W R."/>
        </authorList>
    </citation>
    <scope>NUCLEOTIDE SEQUENCE</scope>
</reference>
<dbReference type="InterPro" id="IPR050866">
    <property type="entry name" value="CNG_cation_channel"/>
</dbReference>
<keyword evidence="8" id="KW-0407">Ion channel</keyword>
<evidence type="ECO:0000313" key="11">
    <source>
        <dbReference type="EMBL" id="CAF1055470.1"/>
    </source>
</evidence>
<dbReference type="GO" id="GO:0030553">
    <property type="term" value="F:cGMP binding"/>
    <property type="evidence" value="ECO:0007669"/>
    <property type="project" value="TreeGrafter"/>
</dbReference>
<dbReference type="SMART" id="SM00100">
    <property type="entry name" value="cNMP"/>
    <property type="match status" value="1"/>
</dbReference>
<keyword evidence="13" id="KW-1185">Reference proteome</keyword>
<evidence type="ECO:0000256" key="9">
    <source>
        <dbReference type="SAM" id="Phobius"/>
    </source>
</evidence>
<feature type="transmembrane region" description="Helical" evidence="9">
    <location>
        <begin position="185"/>
        <end position="210"/>
    </location>
</feature>
<evidence type="ECO:0000259" key="10">
    <source>
        <dbReference type="PROSITE" id="PS50042"/>
    </source>
</evidence>
<dbReference type="EMBL" id="CAJNOQ010004350">
    <property type="protein sequence ID" value="CAF1055470.1"/>
    <property type="molecule type" value="Genomic_DNA"/>
</dbReference>
<evidence type="ECO:0000256" key="4">
    <source>
        <dbReference type="ARBA" id="ARBA00022989"/>
    </source>
</evidence>
<dbReference type="OrthoDB" id="421226at2759"/>
<dbReference type="Gene3D" id="2.60.120.10">
    <property type="entry name" value="Jelly Rolls"/>
    <property type="match status" value="1"/>
</dbReference>
<evidence type="ECO:0000256" key="5">
    <source>
        <dbReference type="ARBA" id="ARBA00023065"/>
    </source>
</evidence>
<organism evidence="11 13">
    <name type="scientific">Didymodactylos carnosus</name>
    <dbReference type="NCBI Taxonomy" id="1234261"/>
    <lineage>
        <taxon>Eukaryota</taxon>
        <taxon>Metazoa</taxon>
        <taxon>Spiralia</taxon>
        <taxon>Gnathifera</taxon>
        <taxon>Rotifera</taxon>
        <taxon>Eurotatoria</taxon>
        <taxon>Bdelloidea</taxon>
        <taxon>Philodinida</taxon>
        <taxon>Philodinidae</taxon>
        <taxon>Didymodactylos</taxon>
    </lineage>
</organism>
<dbReference type="Gene3D" id="1.10.287.70">
    <property type="match status" value="1"/>
</dbReference>
<dbReference type="PROSITE" id="PS50042">
    <property type="entry name" value="CNMP_BINDING_3"/>
    <property type="match status" value="1"/>
</dbReference>
<feature type="transmembrane region" description="Helical" evidence="9">
    <location>
        <begin position="80"/>
        <end position="99"/>
    </location>
</feature>
<keyword evidence="4 9" id="KW-1133">Transmembrane helix</keyword>
<dbReference type="PANTHER" id="PTHR45638">
    <property type="entry name" value="CYCLIC NUCLEOTIDE-GATED CATION CHANNEL SUBUNIT A"/>
    <property type="match status" value="1"/>
</dbReference>
<gene>
    <name evidence="11" type="ORF">GPM918_LOCUS16507</name>
    <name evidence="12" type="ORF">SRO942_LOCUS16507</name>
</gene>
<evidence type="ECO:0000313" key="12">
    <source>
        <dbReference type="EMBL" id="CAF3824562.1"/>
    </source>
</evidence>
<dbReference type="Proteomes" id="UP000681722">
    <property type="component" value="Unassembled WGS sequence"/>
</dbReference>
<dbReference type="CDD" id="cd00038">
    <property type="entry name" value="CAP_ED"/>
    <property type="match status" value="1"/>
</dbReference>
<dbReference type="InterPro" id="IPR000595">
    <property type="entry name" value="cNMP-bd_dom"/>
</dbReference>
<keyword evidence="7" id="KW-1071">Ligand-gated ion channel</keyword>
<dbReference type="GO" id="GO:0005222">
    <property type="term" value="F:intracellularly cAMP-activated cation channel activity"/>
    <property type="evidence" value="ECO:0007669"/>
    <property type="project" value="TreeGrafter"/>
</dbReference>
<dbReference type="SUPFAM" id="SSF51206">
    <property type="entry name" value="cAMP-binding domain-like"/>
    <property type="match status" value="1"/>
</dbReference>
<keyword evidence="5" id="KW-0406">Ion transport</keyword>
<feature type="transmembrane region" description="Helical" evidence="9">
    <location>
        <begin position="257"/>
        <end position="282"/>
    </location>
</feature>
<evidence type="ECO:0000256" key="1">
    <source>
        <dbReference type="ARBA" id="ARBA00004141"/>
    </source>
</evidence>
<dbReference type="Pfam" id="PF16526">
    <property type="entry name" value="CLZ"/>
    <property type="match status" value="1"/>
</dbReference>
<dbReference type="GO" id="GO:0005886">
    <property type="term" value="C:plasma membrane"/>
    <property type="evidence" value="ECO:0007669"/>
    <property type="project" value="TreeGrafter"/>
</dbReference>
<evidence type="ECO:0000256" key="3">
    <source>
        <dbReference type="ARBA" id="ARBA00022692"/>
    </source>
</evidence>
<dbReference type="PROSITE" id="PS00889">
    <property type="entry name" value="CNMP_BINDING_2"/>
    <property type="match status" value="1"/>
</dbReference>
<accession>A0A814KT41</accession>
<evidence type="ECO:0000256" key="8">
    <source>
        <dbReference type="ARBA" id="ARBA00023303"/>
    </source>
</evidence>
<feature type="transmembrane region" description="Helical" evidence="9">
    <location>
        <begin position="49"/>
        <end position="74"/>
    </location>
</feature>
<keyword evidence="2" id="KW-0813">Transport</keyword>
<sequence>MFLKKRVFRRSEIKTEQEDVLISKETNIRDDDYKHTGFVLDPHSTLYHLWLCIISVAIAYNVMIIPARFAIVVFDHSYRVIWISLDYVFDLIYLIDLFFQSRTGYLSHGLFVQNHLVLSANYFSSQKFKYLDIPSIFPTDILYFIPKLRFVSIIRCNRFLRIYRLLQFRSLTETRIRFQNAFRMFTLICLVISMIHWNSCAYLLLCRYLGFGTDRWVLPASAQFDTLPMLYTYCFYWSTLLLSTIGDVPLPVKRIEYIFVLFDYMIGVIIFAAIIGSLGSMISDTSQSSQHLREKMDEIKRFMKFRNVERNLEKKVVKWLDYLYTNREVLNEEIILNTYLSTELRKEFAIKVHLNTLQQVALFNDCETGLLIELVTKLKPIFFGPEDYVCRKGDIGKEMYIIKRGQLGVVSDDGKTTFVVLKEGAVFGEISILNIPGSKNANRRTANVKSLGYADLYSLSKDDLWAALDEYPIARTKLIEKGKSILRKDNLLDESIADKRHNEQEQLIPLNERINKLISDETNLRTKITNFLELYVENLRTFKQNLSKVEYYYGARKPSICVIPPPPTPPPPIKQFNIMPKFPHKPTISLLPFDEDRQ</sequence>
<dbReference type="Pfam" id="PF00027">
    <property type="entry name" value="cNMP_binding"/>
    <property type="match status" value="1"/>
</dbReference>